<feature type="region of interest" description="Disordered" evidence="1">
    <location>
        <begin position="93"/>
        <end position="123"/>
    </location>
</feature>
<organism evidence="2 3">
    <name type="scientific">Hibiscus sabdariffa</name>
    <name type="common">roselle</name>
    <dbReference type="NCBI Taxonomy" id="183260"/>
    <lineage>
        <taxon>Eukaryota</taxon>
        <taxon>Viridiplantae</taxon>
        <taxon>Streptophyta</taxon>
        <taxon>Embryophyta</taxon>
        <taxon>Tracheophyta</taxon>
        <taxon>Spermatophyta</taxon>
        <taxon>Magnoliopsida</taxon>
        <taxon>eudicotyledons</taxon>
        <taxon>Gunneridae</taxon>
        <taxon>Pentapetalae</taxon>
        <taxon>rosids</taxon>
        <taxon>malvids</taxon>
        <taxon>Malvales</taxon>
        <taxon>Malvaceae</taxon>
        <taxon>Malvoideae</taxon>
        <taxon>Hibiscus</taxon>
    </lineage>
</organism>
<feature type="region of interest" description="Disordered" evidence="1">
    <location>
        <begin position="1"/>
        <end position="44"/>
    </location>
</feature>
<evidence type="ECO:0000313" key="3">
    <source>
        <dbReference type="Proteomes" id="UP001472677"/>
    </source>
</evidence>
<keyword evidence="3" id="KW-1185">Reference proteome</keyword>
<dbReference type="EMBL" id="JBBPBM010000063">
    <property type="protein sequence ID" value="KAK8515705.1"/>
    <property type="molecule type" value="Genomic_DNA"/>
</dbReference>
<gene>
    <name evidence="2" type="ORF">V6N12_075733</name>
</gene>
<reference evidence="2 3" key="1">
    <citation type="journal article" date="2024" name="G3 (Bethesda)">
        <title>Genome assembly of Hibiscus sabdariffa L. provides insights into metabolisms of medicinal natural products.</title>
        <authorList>
            <person name="Kim T."/>
        </authorList>
    </citation>
    <scope>NUCLEOTIDE SEQUENCE [LARGE SCALE GENOMIC DNA]</scope>
    <source>
        <strain evidence="2">TK-2024</strain>
        <tissue evidence="2">Old leaves</tissue>
    </source>
</reference>
<sequence>MALTQAESVGYGYGGIKEAGSPTRTPESPHEELAPDQSSSSLSKQNSIFSLTLDQIQLKSGRTFGSMNMDEFLANLWNVEENQLVPTQLDQVQWRQQRRRKPTEFSKTSLVLHPYPTLQENGR</sequence>
<accession>A0ABR2C8H4</accession>
<protein>
    <submittedName>
        <fullName evidence="2">Uncharacterized protein</fullName>
    </submittedName>
</protein>
<evidence type="ECO:0000313" key="2">
    <source>
        <dbReference type="EMBL" id="KAK8515705.1"/>
    </source>
</evidence>
<dbReference type="Proteomes" id="UP001472677">
    <property type="component" value="Unassembled WGS sequence"/>
</dbReference>
<evidence type="ECO:0000256" key="1">
    <source>
        <dbReference type="SAM" id="MobiDB-lite"/>
    </source>
</evidence>
<name>A0ABR2C8H4_9ROSI</name>
<comment type="caution">
    <text evidence="2">The sequence shown here is derived from an EMBL/GenBank/DDBJ whole genome shotgun (WGS) entry which is preliminary data.</text>
</comment>
<proteinExistence type="predicted"/>